<proteinExistence type="predicted"/>
<dbReference type="STRING" id="1265846.PROCOU_13433"/>
<keyword evidence="2" id="KW-1185">Reference proteome</keyword>
<name>A0A4R6ZFF8_9LIST</name>
<dbReference type="AlphaFoldDB" id="A0A4R6ZFF8"/>
<organism evidence="1 2">
    <name type="scientific">Listeria rocourtiae</name>
    <dbReference type="NCBI Taxonomy" id="647910"/>
    <lineage>
        <taxon>Bacteria</taxon>
        <taxon>Bacillati</taxon>
        <taxon>Bacillota</taxon>
        <taxon>Bacilli</taxon>
        <taxon>Bacillales</taxon>
        <taxon>Listeriaceae</taxon>
        <taxon>Listeria</taxon>
    </lineage>
</organism>
<comment type="caution">
    <text evidence="1">The sequence shown here is derived from an EMBL/GenBank/DDBJ whole genome shotgun (WGS) entry which is preliminary data.</text>
</comment>
<dbReference type="RefSeq" id="WP_036072658.1">
    <property type="nucleotide sequence ID" value="NZ_JAASUO010000028.1"/>
</dbReference>
<dbReference type="EMBL" id="SNZK01000020">
    <property type="protein sequence ID" value="TDR50559.1"/>
    <property type="molecule type" value="Genomic_DNA"/>
</dbReference>
<dbReference type="SUPFAM" id="SSF46785">
    <property type="entry name" value="Winged helix' DNA-binding domain"/>
    <property type="match status" value="1"/>
</dbReference>
<dbReference type="InterPro" id="IPR036390">
    <property type="entry name" value="WH_DNA-bd_sf"/>
</dbReference>
<dbReference type="Gene3D" id="2.60.120.10">
    <property type="entry name" value="Jelly Rolls"/>
    <property type="match status" value="1"/>
</dbReference>
<evidence type="ECO:0000313" key="2">
    <source>
        <dbReference type="Proteomes" id="UP000295558"/>
    </source>
</evidence>
<reference evidence="1 2" key="1">
    <citation type="submission" date="2019-03" db="EMBL/GenBank/DDBJ databases">
        <title>Genomic Encyclopedia of Type Strains, Phase III (KMG-III): the genomes of soil and plant-associated and newly described type strains.</title>
        <authorList>
            <person name="Whitman W."/>
        </authorList>
    </citation>
    <scope>NUCLEOTIDE SEQUENCE [LARGE SCALE GENOMIC DNA]</scope>
    <source>
        <strain evidence="1 2">CECT 7972</strain>
    </source>
</reference>
<dbReference type="InterPro" id="IPR014710">
    <property type="entry name" value="RmlC-like_jellyroll"/>
</dbReference>
<gene>
    <name evidence="1" type="ORF">DFP96_1203</name>
</gene>
<sequence length="227" mass="26450">MELVELYNRDTIEHDFHPQKLFRLLLEDSNFPIHKERIVFGRGDKVVLESAQVESPYVYAIENGVGALYIGKQIIDFVGEGDFIGLHHSQEIHNTQMRGEVLTGKMMAWRFLLSDVIAKMMSIQEGYLYHYNYMRMIYERYAMKIVSGTDTNRQKIENMLQVIIERFGTERIDNYVKLPRCFTRGVMANYVGVSNTTLSAVLTQMAKEGKIIFQSRNILVLDDLFFR</sequence>
<dbReference type="OrthoDB" id="2361510at2"/>
<protein>
    <submittedName>
        <fullName evidence="1">CRP-like cAMP-binding protein</fullName>
    </submittedName>
</protein>
<accession>A0A4R6ZFF8</accession>
<evidence type="ECO:0000313" key="1">
    <source>
        <dbReference type="EMBL" id="TDR50559.1"/>
    </source>
</evidence>
<dbReference type="Proteomes" id="UP000295558">
    <property type="component" value="Unassembled WGS sequence"/>
</dbReference>